<dbReference type="Ensembl" id="ENSSPAT00000003868.1">
    <property type="protein sequence ID" value="ENSSPAP00000003789.1"/>
    <property type="gene ID" value="ENSSPAG00000002745.1"/>
</dbReference>
<evidence type="ECO:0000256" key="4">
    <source>
        <dbReference type="ARBA" id="ARBA00022729"/>
    </source>
</evidence>
<evidence type="ECO:0000313" key="11">
    <source>
        <dbReference type="Ensembl" id="ENSSPAP00000003789.1"/>
    </source>
</evidence>
<comment type="similarity">
    <text evidence="7 9">Belongs to the pentraxin family.</text>
</comment>
<dbReference type="PRINTS" id="PR00895">
    <property type="entry name" value="PENTAXIN"/>
</dbReference>
<keyword evidence="6" id="KW-1015">Disulfide bond</keyword>
<protein>
    <recommendedName>
        <fullName evidence="9">Pentraxin family member</fullName>
    </recommendedName>
</protein>
<evidence type="ECO:0000256" key="8">
    <source>
        <dbReference type="PROSITE-ProRule" id="PRU01172"/>
    </source>
</evidence>
<accession>A0A3B4ZB98</accession>
<dbReference type="PANTHER" id="PTHR45869:SF7">
    <property type="entry name" value="C-REACTIVE PROTEIN"/>
    <property type="match status" value="1"/>
</dbReference>
<dbReference type="SMART" id="SM00159">
    <property type="entry name" value="PTX"/>
    <property type="match status" value="1"/>
</dbReference>
<comment type="subcellular location">
    <subcellularLocation>
        <location evidence="1 9">Secreted</location>
    </subcellularLocation>
</comment>
<dbReference type="Gene3D" id="2.60.120.200">
    <property type="match status" value="1"/>
</dbReference>
<comment type="subunit">
    <text evidence="9">Homopentamer. Pentaxin (or pentraxin) have a discoid arrangement of 5 non-covalently bound subunits.</text>
</comment>
<dbReference type="InterPro" id="IPR051005">
    <property type="entry name" value="Pentraxin_domain"/>
</dbReference>
<dbReference type="InterPro" id="IPR013320">
    <property type="entry name" value="ConA-like_dom_sf"/>
</dbReference>
<evidence type="ECO:0000259" key="10">
    <source>
        <dbReference type="PROSITE" id="PS51828"/>
    </source>
</evidence>
<dbReference type="SUPFAM" id="SSF49899">
    <property type="entry name" value="Concanavalin A-like lectins/glucanases"/>
    <property type="match status" value="1"/>
</dbReference>
<evidence type="ECO:0000256" key="5">
    <source>
        <dbReference type="ARBA" id="ARBA00022837"/>
    </source>
</evidence>
<keyword evidence="4" id="KW-0732">Signal</keyword>
<dbReference type="PANTHER" id="PTHR45869">
    <property type="entry name" value="C-REACTIVE PROTEIN-RELATED"/>
    <property type="match status" value="1"/>
</dbReference>
<dbReference type="Pfam" id="PF00354">
    <property type="entry name" value="Pentaxin"/>
    <property type="match status" value="1"/>
</dbReference>
<keyword evidence="2" id="KW-0964">Secreted</keyword>
<evidence type="ECO:0000256" key="3">
    <source>
        <dbReference type="ARBA" id="ARBA00022723"/>
    </source>
</evidence>
<evidence type="ECO:0000256" key="7">
    <source>
        <dbReference type="ARBA" id="ARBA00038102"/>
    </source>
</evidence>
<keyword evidence="5 9" id="KW-0106">Calcium</keyword>
<evidence type="ECO:0000256" key="1">
    <source>
        <dbReference type="ARBA" id="ARBA00004613"/>
    </source>
</evidence>
<dbReference type="PROSITE" id="PS51828">
    <property type="entry name" value="PTX_2"/>
    <property type="match status" value="1"/>
</dbReference>
<feature type="domain" description="Pentraxin (PTX)" evidence="10">
    <location>
        <begin position="24"/>
        <end position="226"/>
    </location>
</feature>
<sequence>MFHIIVLLKLQCCPRSSVPADYLSNKVFTFPQETNTAHVRLTTSRQNLGAVTVCFRSFTDLRRVHSPFSLATPSASNDFLITKMAVSDEFHLVARDKVASVFGQDYKLNTWHSICSTWDATSGLIQLWLDGKPSSRKFVSSGSNINGPIIIVLGQDQDSHGGGFDTKQSFVGMMSDVHMWDYTLHPCEIKSYSAQLAFTPGNVLNWRALEFHIIGRVLIEDNPNMC</sequence>
<name>A0A3B4ZB98_9TELE</name>
<reference evidence="11" key="1">
    <citation type="submission" date="2023-09" db="UniProtKB">
        <authorList>
            <consortium name="Ensembl"/>
        </authorList>
    </citation>
    <scope>IDENTIFICATION</scope>
</reference>
<comment type="caution">
    <text evidence="8">Lacks conserved residue(s) required for the propagation of feature annotation.</text>
</comment>
<dbReference type="GO" id="GO:0046872">
    <property type="term" value="F:metal ion binding"/>
    <property type="evidence" value="ECO:0007669"/>
    <property type="project" value="UniProtKB-KW"/>
</dbReference>
<proteinExistence type="inferred from homology"/>
<dbReference type="FunFam" id="2.60.120.200:FF:000070">
    <property type="entry name" value="Serum amyloid P-component"/>
    <property type="match status" value="1"/>
</dbReference>
<comment type="cofactor">
    <cofactor evidence="9">
        <name>Ca(2+)</name>
        <dbReference type="ChEBI" id="CHEBI:29108"/>
    </cofactor>
    <text evidence="9">Binds 2 calcium ions per subunit.</text>
</comment>
<evidence type="ECO:0000256" key="6">
    <source>
        <dbReference type="ARBA" id="ARBA00023157"/>
    </source>
</evidence>
<dbReference type="STRING" id="144197.ENSSPAP00000003789"/>
<evidence type="ECO:0000256" key="9">
    <source>
        <dbReference type="RuleBase" id="RU362112"/>
    </source>
</evidence>
<dbReference type="AlphaFoldDB" id="A0A3B4ZB98"/>
<keyword evidence="3 9" id="KW-0479">Metal-binding</keyword>
<dbReference type="GeneTree" id="ENSGT01100000263515"/>
<dbReference type="InterPro" id="IPR001759">
    <property type="entry name" value="PTX_dom"/>
</dbReference>
<evidence type="ECO:0000256" key="2">
    <source>
        <dbReference type="ARBA" id="ARBA00022525"/>
    </source>
</evidence>
<dbReference type="GO" id="GO:0005576">
    <property type="term" value="C:extracellular region"/>
    <property type="evidence" value="ECO:0007669"/>
    <property type="project" value="UniProtKB-SubCell"/>
</dbReference>
<organism evidence="11">
    <name type="scientific">Stegastes partitus</name>
    <name type="common">bicolor damselfish</name>
    <dbReference type="NCBI Taxonomy" id="144197"/>
    <lineage>
        <taxon>Eukaryota</taxon>
        <taxon>Metazoa</taxon>
        <taxon>Chordata</taxon>
        <taxon>Craniata</taxon>
        <taxon>Vertebrata</taxon>
        <taxon>Euteleostomi</taxon>
        <taxon>Actinopterygii</taxon>
        <taxon>Neopterygii</taxon>
        <taxon>Teleostei</taxon>
        <taxon>Neoteleostei</taxon>
        <taxon>Acanthomorphata</taxon>
        <taxon>Ovalentaria</taxon>
        <taxon>Pomacentridae</taxon>
        <taxon>Stegastes</taxon>
    </lineage>
</organism>